<sequence length="450" mass="49904">MTWRNSTFRGRDDQDQWGTSPVRGARLGRDSRPSPGPPVGKLIKTIPSRNHETDDQEHCGITNVELVASYNWIDGPDARIVVPGKPRLWTPPEGPQKLCQDSGVFYNDCNAASYQSHPMEPAVVSVLRMHPAPLSVDIVCCSATLIRLLQYVRGVDKPLRMLVEVVGQTLHLIIPRDVSPTYGISCVGHGHAFLEAYTSWEPGFGRSLSHQRILKYRLGGLDLLVRYQAHGYVGAGQRTRTAASEDTLDALGQTGSLRLHQDGSSMASNNEGLVVASAGGPTSQDSIMEIKTRTSSNARNRKATFDVSKHMPRLWIRQVPTLVLAYHTEGLFDLVKVHDVSTALKEWEAEKQTDLRQLVALLRLLARDAMADDGGKLELVSERGGDLELRRRLPDAGTAFSPSVGRQWGGWLDEGRKKGRANEPFDGHDWWNERLTACDRECGYCGKCMY</sequence>
<evidence type="ECO:0000313" key="2">
    <source>
        <dbReference type="EMBL" id="KAF4508730.1"/>
    </source>
</evidence>
<dbReference type="PANTHER" id="PTHR35179:SF2">
    <property type="entry name" value="START DOMAIN-CONTAINING PROTEIN"/>
    <property type="match status" value="1"/>
</dbReference>
<evidence type="ECO:0008006" key="4">
    <source>
        <dbReference type="Google" id="ProtNLM"/>
    </source>
</evidence>
<dbReference type="OrthoDB" id="5393654at2759"/>
<feature type="region of interest" description="Disordered" evidence="1">
    <location>
        <begin position="1"/>
        <end position="55"/>
    </location>
</feature>
<dbReference type="Proteomes" id="UP000557566">
    <property type="component" value="Unassembled WGS sequence"/>
</dbReference>
<evidence type="ECO:0000256" key="1">
    <source>
        <dbReference type="SAM" id="MobiDB-lite"/>
    </source>
</evidence>
<name>A0A8H4V5S4_9HYPO</name>
<dbReference type="PANTHER" id="PTHR35179">
    <property type="entry name" value="PROTEIN CBG02620"/>
    <property type="match status" value="1"/>
</dbReference>
<evidence type="ECO:0000313" key="3">
    <source>
        <dbReference type="Proteomes" id="UP000557566"/>
    </source>
</evidence>
<protein>
    <recommendedName>
        <fullName evidence="4">Geranylgeranyl pyrophosphate synthetase</fullName>
    </recommendedName>
</protein>
<gene>
    <name evidence="2" type="ORF">G6O67_005072</name>
</gene>
<comment type="caution">
    <text evidence="2">The sequence shown here is derived from an EMBL/GenBank/DDBJ whole genome shotgun (WGS) entry which is preliminary data.</text>
</comment>
<dbReference type="AlphaFoldDB" id="A0A8H4V5S4"/>
<dbReference type="EMBL" id="JAAVMX010000005">
    <property type="protein sequence ID" value="KAF4508730.1"/>
    <property type="molecule type" value="Genomic_DNA"/>
</dbReference>
<proteinExistence type="predicted"/>
<organism evidence="2 3">
    <name type="scientific">Ophiocordyceps sinensis</name>
    <dbReference type="NCBI Taxonomy" id="72228"/>
    <lineage>
        <taxon>Eukaryota</taxon>
        <taxon>Fungi</taxon>
        <taxon>Dikarya</taxon>
        <taxon>Ascomycota</taxon>
        <taxon>Pezizomycotina</taxon>
        <taxon>Sordariomycetes</taxon>
        <taxon>Hypocreomycetidae</taxon>
        <taxon>Hypocreales</taxon>
        <taxon>Ophiocordycipitaceae</taxon>
        <taxon>Ophiocordyceps</taxon>
    </lineage>
</organism>
<accession>A0A8H4V5S4</accession>
<reference evidence="2 3" key="1">
    <citation type="journal article" date="2020" name="Genome Biol. Evol.">
        <title>A new high-quality draft genome assembly of the Chinese cordyceps Ophiocordyceps sinensis.</title>
        <authorList>
            <person name="Shu R."/>
            <person name="Zhang J."/>
            <person name="Meng Q."/>
            <person name="Zhang H."/>
            <person name="Zhou G."/>
            <person name="Li M."/>
            <person name="Wu P."/>
            <person name="Zhao Y."/>
            <person name="Chen C."/>
            <person name="Qin Q."/>
        </authorList>
    </citation>
    <scope>NUCLEOTIDE SEQUENCE [LARGE SCALE GENOMIC DNA]</scope>
    <source>
        <strain evidence="2 3">IOZ07</strain>
    </source>
</reference>
<keyword evidence="3" id="KW-1185">Reference proteome</keyword>